<gene>
    <name evidence="2" type="ORF">CQZ99_11760</name>
</gene>
<evidence type="ECO:0000313" key="3">
    <source>
        <dbReference type="Proteomes" id="UP000238045"/>
    </source>
</evidence>
<feature type="compositionally biased region" description="Basic and acidic residues" evidence="1">
    <location>
        <begin position="1"/>
        <end position="18"/>
    </location>
</feature>
<proteinExistence type="predicted"/>
<organism evidence="2 3">
    <name type="scientific">Pseudomonas poae</name>
    <dbReference type="NCBI Taxonomy" id="200451"/>
    <lineage>
        <taxon>Bacteria</taxon>
        <taxon>Pseudomonadati</taxon>
        <taxon>Pseudomonadota</taxon>
        <taxon>Gammaproteobacteria</taxon>
        <taxon>Pseudomonadales</taxon>
        <taxon>Pseudomonadaceae</taxon>
        <taxon>Pseudomonas</taxon>
    </lineage>
</organism>
<dbReference type="AlphaFoldDB" id="A0A2S9ETE6"/>
<dbReference type="Proteomes" id="UP000238045">
    <property type="component" value="Unassembled WGS sequence"/>
</dbReference>
<evidence type="ECO:0000256" key="1">
    <source>
        <dbReference type="SAM" id="MobiDB-lite"/>
    </source>
</evidence>
<sequence>MPAVHSKDLNSDRRDSRQQTDTNGQHQKTEQKKRHLGHKASEGKGSGRDIPVALDTRVGHGAIVRAVQISVQAQITTKKPYQMPVWPLYQGLLNGVGF</sequence>
<dbReference type="EMBL" id="PCQL01000010">
    <property type="protein sequence ID" value="PRC18982.1"/>
    <property type="molecule type" value="Genomic_DNA"/>
</dbReference>
<name>A0A2S9ETE6_9PSED</name>
<reference evidence="2 3" key="1">
    <citation type="submission" date="2017-09" db="EMBL/GenBank/DDBJ databases">
        <title>Genomic, metabolic, and phenotypic characteristics of bacterial isolates from the natural microbiome of the model nematode Caenorhabditis elegans.</title>
        <authorList>
            <person name="Zimmermann J."/>
            <person name="Obeng N."/>
            <person name="Yang W."/>
            <person name="Obeng O."/>
            <person name="Kissoyan K."/>
            <person name="Pees B."/>
            <person name="Dirksen P."/>
            <person name="Hoppner M."/>
            <person name="Franke A."/>
            <person name="Rosenstiel P."/>
            <person name="Leippe M."/>
            <person name="Dierking K."/>
            <person name="Kaleta C."/>
            <person name="Schulenburg H."/>
        </authorList>
    </citation>
    <scope>NUCLEOTIDE SEQUENCE [LARGE SCALE GENOMIC DNA]</scope>
    <source>
        <strain evidence="2 3">MYb117</strain>
    </source>
</reference>
<keyword evidence="3" id="KW-1185">Reference proteome</keyword>
<accession>A0A2S9ETE6</accession>
<protein>
    <submittedName>
        <fullName evidence="2">Uncharacterized protein</fullName>
    </submittedName>
</protein>
<feature type="region of interest" description="Disordered" evidence="1">
    <location>
        <begin position="1"/>
        <end position="52"/>
    </location>
</feature>
<evidence type="ECO:0000313" key="2">
    <source>
        <dbReference type="EMBL" id="PRC18982.1"/>
    </source>
</evidence>
<comment type="caution">
    <text evidence="2">The sequence shown here is derived from an EMBL/GenBank/DDBJ whole genome shotgun (WGS) entry which is preliminary data.</text>
</comment>
<dbReference type="RefSeq" id="WP_181157289.1">
    <property type="nucleotide sequence ID" value="NZ_CP159260.1"/>
</dbReference>